<dbReference type="EMBL" id="JAGJCB010000001">
    <property type="protein sequence ID" value="MBP0902248.1"/>
    <property type="molecule type" value="Genomic_DNA"/>
</dbReference>
<keyword evidence="2" id="KW-1185">Reference proteome</keyword>
<dbReference type="NCBIfam" id="TIGR04131">
    <property type="entry name" value="Bac_Flav_CTERM"/>
    <property type="match status" value="1"/>
</dbReference>
<dbReference type="InterPro" id="IPR026341">
    <property type="entry name" value="T9SS_type_B"/>
</dbReference>
<evidence type="ECO:0000313" key="2">
    <source>
        <dbReference type="Proteomes" id="UP000670776"/>
    </source>
</evidence>
<organism evidence="1 2">
    <name type="scientific">Mariniflexile gromovii</name>
    <dbReference type="NCBI Taxonomy" id="362523"/>
    <lineage>
        <taxon>Bacteria</taxon>
        <taxon>Pseudomonadati</taxon>
        <taxon>Bacteroidota</taxon>
        <taxon>Flavobacteriia</taxon>
        <taxon>Flavobacteriales</taxon>
        <taxon>Flavobacteriaceae</taxon>
        <taxon>Mariniflexile</taxon>
    </lineage>
</organism>
<comment type="caution">
    <text evidence="1">The sequence shown here is derived from an EMBL/GenBank/DDBJ whole genome shotgun (WGS) entry which is preliminary data.</text>
</comment>
<dbReference type="InterPro" id="IPR013783">
    <property type="entry name" value="Ig-like_fold"/>
</dbReference>
<protein>
    <submittedName>
        <fullName evidence="1">Gliding motility-associated C-terminal domain-containing protein</fullName>
    </submittedName>
</protein>
<gene>
    <name evidence="1" type="ORF">J8H85_00280</name>
</gene>
<reference evidence="1 2" key="1">
    <citation type="submission" date="2021-04" db="EMBL/GenBank/DDBJ databases">
        <title>Mariniflexile gromovii gen. nov., sp. nov., a gliding bacterium isolated from the sea urchin Strongylocentrotus intermedius.</title>
        <authorList>
            <person name="Ko S."/>
            <person name="Le V."/>
            <person name="Ahn C.-Y."/>
            <person name="Oh H.-M."/>
        </authorList>
    </citation>
    <scope>NUCLEOTIDE SEQUENCE [LARGE SCALE GENOMIC DNA]</scope>
    <source>
        <strain evidence="1 2">KCTC 12570</strain>
    </source>
</reference>
<sequence>MKNFTLFNILVLFALFFTETISAQMIIGKPSLQFGQACASPSFNTYNTKFSFTDLLVGGSNQFIIELSDSSGSFSNPTVIYTSAAGAVTTSQATLSFSLPITTAGEAYKIRIKSTSPAATSPASDAFAAYYKIHNEPFSINNLVSSSSYCSGGSYILTIDNPGTGGNNSPLQYPSLTYNWYKVNEANQTTSDFVASGQTLSVSTPGTYFVRTNYGTCTSDSYSNAVTITEVNSGASSSIDSSLGNPFCPSEGSTTLSTVNGDSYKWFKDGIEIPGATNRTYVTNETGTYSATVNLGTCTTSASIDLEVTGFTSSIDVPETNTLDSSGTLVATITTDAINPEFQWFLNETIIASATSNSFEASESGNYKVIVTQTEDCVSSKEFLFSITEPFPDVENIPNMISPNGDNINDTWVIPQKYITGTNTKIAIMNSQGKVVFQTDDYQNNWPENQIDFINVNPVYYYVITTSSNKTLKGSITVVK</sequence>
<evidence type="ECO:0000313" key="1">
    <source>
        <dbReference type="EMBL" id="MBP0902248.1"/>
    </source>
</evidence>
<dbReference type="Gene3D" id="2.60.40.10">
    <property type="entry name" value="Immunoglobulins"/>
    <property type="match status" value="1"/>
</dbReference>
<accession>A0ABS4BPB4</accession>
<proteinExistence type="predicted"/>
<dbReference type="Proteomes" id="UP000670776">
    <property type="component" value="Unassembled WGS sequence"/>
</dbReference>
<dbReference type="Pfam" id="PF13585">
    <property type="entry name" value="CHU_C"/>
    <property type="match status" value="1"/>
</dbReference>
<dbReference type="RefSeq" id="WP_209651518.1">
    <property type="nucleotide sequence ID" value="NZ_JAGJCB010000001.1"/>
</dbReference>
<name>A0ABS4BPB4_9FLAO</name>